<evidence type="ECO:0000256" key="1">
    <source>
        <dbReference type="SAM" id="Phobius"/>
    </source>
</evidence>
<keyword evidence="1" id="KW-0812">Transmembrane</keyword>
<accession>A0A3M7RLR2</accession>
<protein>
    <submittedName>
        <fullName evidence="2">Uncharacterized protein</fullName>
    </submittedName>
</protein>
<evidence type="ECO:0000313" key="3">
    <source>
        <dbReference type="Proteomes" id="UP000276133"/>
    </source>
</evidence>
<keyword evidence="3" id="KW-1185">Reference proteome</keyword>
<dbReference type="AlphaFoldDB" id="A0A3M7RLR2"/>
<comment type="caution">
    <text evidence="2">The sequence shown here is derived from an EMBL/GenBank/DDBJ whole genome shotgun (WGS) entry which is preliminary data.</text>
</comment>
<dbReference type="EMBL" id="REGN01003142">
    <property type="protein sequence ID" value="RNA24350.1"/>
    <property type="molecule type" value="Genomic_DNA"/>
</dbReference>
<sequence>MKIFERIRLLFVLIGQTIHSGVISFFTLMVPLFFLLLLPDLRNVQHQFDYSLKQLSFRLSGLNISDTFFWSTTIKFGLSCFYISRNT</sequence>
<evidence type="ECO:0000313" key="2">
    <source>
        <dbReference type="EMBL" id="RNA24350.1"/>
    </source>
</evidence>
<keyword evidence="1" id="KW-1133">Transmembrane helix</keyword>
<proteinExistence type="predicted"/>
<name>A0A3M7RLR2_BRAPC</name>
<dbReference type="Proteomes" id="UP000276133">
    <property type="component" value="Unassembled WGS sequence"/>
</dbReference>
<gene>
    <name evidence="2" type="ORF">BpHYR1_017508</name>
</gene>
<feature type="transmembrane region" description="Helical" evidence="1">
    <location>
        <begin position="9"/>
        <end position="38"/>
    </location>
</feature>
<organism evidence="2 3">
    <name type="scientific">Brachionus plicatilis</name>
    <name type="common">Marine rotifer</name>
    <name type="synonym">Brachionus muelleri</name>
    <dbReference type="NCBI Taxonomy" id="10195"/>
    <lineage>
        <taxon>Eukaryota</taxon>
        <taxon>Metazoa</taxon>
        <taxon>Spiralia</taxon>
        <taxon>Gnathifera</taxon>
        <taxon>Rotifera</taxon>
        <taxon>Eurotatoria</taxon>
        <taxon>Monogononta</taxon>
        <taxon>Pseudotrocha</taxon>
        <taxon>Ploima</taxon>
        <taxon>Brachionidae</taxon>
        <taxon>Brachionus</taxon>
    </lineage>
</organism>
<reference evidence="2 3" key="1">
    <citation type="journal article" date="2018" name="Sci. Rep.">
        <title>Genomic signatures of local adaptation to the degree of environmental predictability in rotifers.</title>
        <authorList>
            <person name="Franch-Gras L."/>
            <person name="Hahn C."/>
            <person name="Garcia-Roger E.M."/>
            <person name="Carmona M.J."/>
            <person name="Serra M."/>
            <person name="Gomez A."/>
        </authorList>
    </citation>
    <scope>NUCLEOTIDE SEQUENCE [LARGE SCALE GENOMIC DNA]</scope>
    <source>
        <strain evidence="2">HYR1</strain>
    </source>
</reference>
<keyword evidence="1" id="KW-0472">Membrane</keyword>